<dbReference type="Pfam" id="PF12013">
    <property type="entry name" value="OrsD"/>
    <property type="match status" value="1"/>
</dbReference>
<keyword evidence="2" id="KW-1185">Reference proteome</keyword>
<reference evidence="1 2" key="1">
    <citation type="submission" date="2019-04" db="EMBL/GenBank/DDBJ databases">
        <title>Friends and foes A comparative genomics studyof 23 Aspergillus species from section Flavi.</title>
        <authorList>
            <consortium name="DOE Joint Genome Institute"/>
            <person name="Kjaerbolling I."/>
            <person name="Vesth T."/>
            <person name="Frisvad J.C."/>
            <person name="Nybo J.L."/>
            <person name="Theobald S."/>
            <person name="Kildgaard S."/>
            <person name="Isbrandt T."/>
            <person name="Kuo A."/>
            <person name="Sato A."/>
            <person name="Lyhne E.K."/>
            <person name="Kogle M.E."/>
            <person name="Wiebenga A."/>
            <person name="Kun R.S."/>
            <person name="Lubbers R.J."/>
            <person name="Makela M.R."/>
            <person name="Barry K."/>
            <person name="Chovatia M."/>
            <person name="Clum A."/>
            <person name="Daum C."/>
            <person name="Haridas S."/>
            <person name="He G."/>
            <person name="LaButti K."/>
            <person name="Lipzen A."/>
            <person name="Mondo S."/>
            <person name="Riley R."/>
            <person name="Salamov A."/>
            <person name="Simmons B.A."/>
            <person name="Magnuson J.K."/>
            <person name="Henrissat B."/>
            <person name="Mortensen U.H."/>
            <person name="Larsen T.O."/>
            <person name="Devries R.P."/>
            <person name="Grigoriev I.V."/>
            <person name="Machida M."/>
            <person name="Baker S.E."/>
            <person name="Andersen M.R."/>
        </authorList>
    </citation>
    <scope>NUCLEOTIDE SEQUENCE [LARGE SCALE GENOMIC DNA]</scope>
    <source>
        <strain evidence="1 2">IBT 29228</strain>
    </source>
</reference>
<proteinExistence type="predicted"/>
<name>A0A5N7APQ6_9EURO</name>
<dbReference type="EMBL" id="ML736591">
    <property type="protein sequence ID" value="KAE8370978.1"/>
    <property type="molecule type" value="Genomic_DNA"/>
</dbReference>
<evidence type="ECO:0000313" key="1">
    <source>
        <dbReference type="EMBL" id="KAE8370978.1"/>
    </source>
</evidence>
<sequence>MEHPIFQKLDGLPVIICKACQHGVWPNEIVHHLKGSAHAKPHEEAVQIQETIQHWENIAMGPEGIIIPHQINQAWPELPIYPDGLMYRRDSPRCRYIGRSMNSIRSHWRTVYGWTRQGSRGRVTPAERIRSHYIHIRGGETKPYIPVQMEQIDQAIKDIKKTVQEAQTHALSSHREDIHDANS</sequence>
<protein>
    <submittedName>
        <fullName evidence="1">Uncharacterized protein</fullName>
    </submittedName>
</protein>
<dbReference type="InterPro" id="IPR022698">
    <property type="entry name" value="OrsD"/>
</dbReference>
<dbReference type="Proteomes" id="UP000326198">
    <property type="component" value="Unassembled WGS sequence"/>
</dbReference>
<gene>
    <name evidence="1" type="ORF">BDV26DRAFT_299267</name>
</gene>
<evidence type="ECO:0000313" key="2">
    <source>
        <dbReference type="Proteomes" id="UP000326198"/>
    </source>
</evidence>
<accession>A0A5N7APQ6</accession>
<organism evidence="1 2">
    <name type="scientific">Aspergillus bertholletiae</name>
    <dbReference type="NCBI Taxonomy" id="1226010"/>
    <lineage>
        <taxon>Eukaryota</taxon>
        <taxon>Fungi</taxon>
        <taxon>Dikarya</taxon>
        <taxon>Ascomycota</taxon>
        <taxon>Pezizomycotina</taxon>
        <taxon>Eurotiomycetes</taxon>
        <taxon>Eurotiomycetidae</taxon>
        <taxon>Eurotiales</taxon>
        <taxon>Aspergillaceae</taxon>
        <taxon>Aspergillus</taxon>
        <taxon>Aspergillus subgen. Circumdati</taxon>
    </lineage>
</organism>
<dbReference type="OrthoDB" id="4505768at2759"/>
<dbReference type="AlphaFoldDB" id="A0A5N7APQ6"/>